<gene>
    <name evidence="1" type="ORF">SAMN03080598_04068</name>
</gene>
<dbReference type="STRING" id="1120964.GCA_001313265_07215"/>
<evidence type="ECO:0000313" key="2">
    <source>
        <dbReference type="Proteomes" id="UP000236736"/>
    </source>
</evidence>
<proteinExistence type="predicted"/>
<dbReference type="EMBL" id="FNVR01000042">
    <property type="protein sequence ID" value="SEG46559.1"/>
    <property type="molecule type" value="Genomic_DNA"/>
</dbReference>
<accession>A0A1H6ACS1</accession>
<name>A0A1H6ACS1_9BACT</name>
<evidence type="ECO:0000313" key="1">
    <source>
        <dbReference type="EMBL" id="SEG46559.1"/>
    </source>
</evidence>
<protein>
    <submittedName>
        <fullName evidence="1">Uncharacterized protein</fullName>
    </submittedName>
</protein>
<dbReference type="Proteomes" id="UP000236736">
    <property type="component" value="Unassembled WGS sequence"/>
</dbReference>
<organism evidence="1 2">
    <name type="scientific">Algoriphagus boritolerans DSM 17298 = JCM 18970</name>
    <dbReference type="NCBI Taxonomy" id="1120964"/>
    <lineage>
        <taxon>Bacteria</taxon>
        <taxon>Pseudomonadati</taxon>
        <taxon>Bacteroidota</taxon>
        <taxon>Cytophagia</taxon>
        <taxon>Cytophagales</taxon>
        <taxon>Cyclobacteriaceae</taxon>
        <taxon>Algoriphagus</taxon>
    </lineage>
</organism>
<reference evidence="2" key="1">
    <citation type="submission" date="2016-10" db="EMBL/GenBank/DDBJ databases">
        <authorList>
            <person name="Varghese N."/>
            <person name="Submissions S."/>
        </authorList>
    </citation>
    <scope>NUCLEOTIDE SEQUENCE [LARGE SCALE GENOMIC DNA]</scope>
    <source>
        <strain evidence="2">DSM 17298</strain>
    </source>
</reference>
<dbReference type="AlphaFoldDB" id="A0A1H6ACS1"/>
<sequence length="53" mass="6652">MNSKFYSAKMNVELRQDEKWEWKLGCKEVRKFERLDLRQLPIMIYFLFKVDFC</sequence>
<keyword evidence="2" id="KW-1185">Reference proteome</keyword>